<dbReference type="Proteomes" id="UP000008549">
    <property type="component" value="Unassembled WGS sequence"/>
</dbReference>
<name>A8XPX0_CAEBR</name>
<dbReference type="OMA" id="PTNEVSC"/>
<dbReference type="WormBase" id="CBG16833">
    <property type="protein sequence ID" value="CBP43820"/>
    <property type="gene ID" value="WBGene00036665"/>
</dbReference>
<dbReference type="eggNOG" id="ENOG502TGHX">
    <property type="taxonomic scope" value="Eukaryota"/>
</dbReference>
<evidence type="ECO:0000256" key="1">
    <source>
        <dbReference type="SAM" id="SignalP"/>
    </source>
</evidence>
<gene>
    <name evidence="2 4" type="ORF">CBG16833</name>
    <name evidence="2" type="ORF">CBG_16833</name>
</gene>
<dbReference type="KEGG" id="cbr:CBG_16833"/>
<reference evidence="2 3" key="1">
    <citation type="journal article" date="2003" name="PLoS Biol.">
        <title>The genome sequence of Caenorhabditis briggsae: a platform for comparative genomics.</title>
        <authorList>
            <person name="Stein L.D."/>
            <person name="Bao Z."/>
            <person name="Blasiar D."/>
            <person name="Blumenthal T."/>
            <person name="Brent M.R."/>
            <person name="Chen N."/>
            <person name="Chinwalla A."/>
            <person name="Clarke L."/>
            <person name="Clee C."/>
            <person name="Coghlan A."/>
            <person name="Coulson A."/>
            <person name="D'Eustachio P."/>
            <person name="Fitch D.H."/>
            <person name="Fulton L.A."/>
            <person name="Fulton R.E."/>
            <person name="Griffiths-Jones S."/>
            <person name="Harris T.W."/>
            <person name="Hillier L.W."/>
            <person name="Kamath R."/>
            <person name="Kuwabara P.E."/>
            <person name="Mardis E.R."/>
            <person name="Marra M.A."/>
            <person name="Miner T.L."/>
            <person name="Minx P."/>
            <person name="Mullikin J.C."/>
            <person name="Plumb R.W."/>
            <person name="Rogers J."/>
            <person name="Schein J.E."/>
            <person name="Sohrmann M."/>
            <person name="Spieth J."/>
            <person name="Stajich J.E."/>
            <person name="Wei C."/>
            <person name="Willey D."/>
            <person name="Wilson R.K."/>
            <person name="Durbin R."/>
            <person name="Waterston R.H."/>
        </authorList>
    </citation>
    <scope>NUCLEOTIDE SEQUENCE [LARGE SCALE GENOMIC DNA]</scope>
    <source>
        <strain evidence="2 3">AF16</strain>
    </source>
</reference>
<proteinExistence type="predicted"/>
<accession>A8XPX0</accession>
<organism evidence="2 3">
    <name type="scientific">Caenorhabditis briggsae</name>
    <dbReference type="NCBI Taxonomy" id="6238"/>
    <lineage>
        <taxon>Eukaryota</taxon>
        <taxon>Metazoa</taxon>
        <taxon>Ecdysozoa</taxon>
        <taxon>Nematoda</taxon>
        <taxon>Chromadorea</taxon>
        <taxon>Rhabditida</taxon>
        <taxon>Rhabditina</taxon>
        <taxon>Rhabditomorpha</taxon>
        <taxon>Rhabditoidea</taxon>
        <taxon>Rhabditidae</taxon>
        <taxon>Peloderinae</taxon>
        <taxon>Caenorhabditis</taxon>
    </lineage>
</organism>
<feature type="signal peptide" evidence="1">
    <location>
        <begin position="1"/>
        <end position="24"/>
    </location>
</feature>
<feature type="chain" id="PRO_5002730837" evidence="1">
    <location>
        <begin position="25"/>
        <end position="229"/>
    </location>
</feature>
<sequence>MFFIHTYSFFILGLLVMSCTPCIPTIPPEDVGFVERVIHQLESLPDPPPAVVSVLPVIQVIKKEIEKANKIVITKTVEIVEKIQKPVKTVTAVVAGCHVNQIKFTSPETGRKLGKTIIPPTLTCIKKSLYGCDIVHLSCNVPENSKYPLISGFVSRSAKIEGADWATTDLKETKADFNLECDVFNRWTYISDIPGLEGKVYPTNEVSCLLVPILTENNQLDFEEMHYDV</sequence>
<dbReference type="EMBL" id="HE601001">
    <property type="protein sequence ID" value="CAP34696.2"/>
    <property type="molecule type" value="Genomic_DNA"/>
</dbReference>
<keyword evidence="3" id="KW-1185">Reference proteome</keyword>
<evidence type="ECO:0000313" key="2">
    <source>
        <dbReference type="EMBL" id="CAP34696.2"/>
    </source>
</evidence>
<dbReference type="CTD" id="8587136"/>
<evidence type="ECO:0000313" key="3">
    <source>
        <dbReference type="Proteomes" id="UP000008549"/>
    </source>
</evidence>
<dbReference type="InParanoid" id="A8XPX0"/>
<keyword evidence="1" id="KW-0732">Signal</keyword>
<dbReference type="AlphaFoldDB" id="A8XPX0"/>
<reference evidence="2 3" key="2">
    <citation type="journal article" date="2011" name="PLoS Genet.">
        <title>Caenorhabditis briggsae recombinant inbred line genotypes reveal inter-strain incompatibility and the evolution of recombination.</title>
        <authorList>
            <person name="Ross J.A."/>
            <person name="Koboldt D.C."/>
            <person name="Staisch J.E."/>
            <person name="Chamberlin H.M."/>
            <person name="Gupta B.P."/>
            <person name="Miller R.D."/>
            <person name="Baird S.E."/>
            <person name="Haag E.S."/>
        </authorList>
    </citation>
    <scope>NUCLEOTIDE SEQUENCE [LARGE SCALE GENOMIC DNA]</scope>
    <source>
        <strain evidence="2 3">AF16</strain>
    </source>
</reference>
<evidence type="ECO:0000313" key="4">
    <source>
        <dbReference type="WormBase" id="CBG16833"/>
    </source>
</evidence>
<dbReference type="RefSeq" id="XP_045096070.1">
    <property type="nucleotide sequence ID" value="XM_045240022.1"/>
</dbReference>
<dbReference type="FunCoup" id="A8XPX0">
    <property type="interactions" value="775"/>
</dbReference>
<dbReference type="GeneID" id="8587136"/>
<protein>
    <submittedName>
        <fullName evidence="2">Protein CBG16833</fullName>
    </submittedName>
</protein>
<dbReference type="HOGENOM" id="CLU_1210741_0_0_1"/>